<dbReference type="STRING" id="228410.NE1349"/>
<sequence>MIGLDTNVLLRYLAQDDAIQSPKSTLLIESLSVEEPGFVPLIVIVESVWVLSSAYGSTREEITEVLHNLLRTRELRIEQAETVAAALHLYQRGKADFADCLIERTAMRAGCKAVMTFDKTAVKSCGMQLID</sequence>
<dbReference type="HOGENOM" id="CLU_121449_0_1_4"/>
<dbReference type="SUPFAM" id="SSF88723">
    <property type="entry name" value="PIN domain-like"/>
    <property type="match status" value="1"/>
</dbReference>
<dbReference type="OrthoDB" id="32974at2"/>
<feature type="domain" description="PIN" evidence="1">
    <location>
        <begin position="4"/>
        <end position="119"/>
    </location>
</feature>
<evidence type="ECO:0000313" key="2">
    <source>
        <dbReference type="EMBL" id="CAD85260.1"/>
    </source>
</evidence>
<dbReference type="RefSeq" id="WP_011111927.1">
    <property type="nucleotide sequence ID" value="NC_004757.1"/>
</dbReference>
<evidence type="ECO:0000313" key="3">
    <source>
        <dbReference type="Proteomes" id="UP000001416"/>
    </source>
</evidence>
<dbReference type="PANTHER" id="PTHR39664">
    <property type="match status" value="1"/>
</dbReference>
<proteinExistence type="predicted"/>
<dbReference type="CDD" id="cd18683">
    <property type="entry name" value="PIN_VapC-like"/>
    <property type="match status" value="1"/>
</dbReference>
<dbReference type="InterPro" id="IPR029060">
    <property type="entry name" value="PIN-like_dom_sf"/>
</dbReference>
<reference evidence="2 3" key="1">
    <citation type="journal article" date="2003" name="J. Bacteriol.">
        <title>Complete genome sequence of the ammonia-oxidizing bacterium and obligate chemolithoautotroph Nitrosomonas europaea.</title>
        <authorList>
            <person name="Chain P."/>
            <person name="Lamerdin J."/>
            <person name="Larimer F."/>
            <person name="Regala W."/>
            <person name="Land M."/>
            <person name="Hauser L."/>
            <person name="Hooper A."/>
            <person name="Klotz M."/>
            <person name="Norton J."/>
            <person name="Sayavedra-Soto L."/>
            <person name="Arciero D."/>
            <person name="Hommes N."/>
            <person name="Whittaker M."/>
            <person name="Arp D."/>
        </authorList>
    </citation>
    <scope>NUCLEOTIDE SEQUENCE [LARGE SCALE GENOMIC DNA]</scope>
    <source>
        <strain evidence="3">ATCC 19718 / CIP 103999 / KCTC 2705 / NBRC 14298</strain>
    </source>
</reference>
<organism evidence="2 3">
    <name type="scientific">Nitrosomonas europaea (strain ATCC 19718 / CIP 103999 / KCTC 2705 / NBRC 14298)</name>
    <dbReference type="NCBI Taxonomy" id="228410"/>
    <lineage>
        <taxon>Bacteria</taxon>
        <taxon>Pseudomonadati</taxon>
        <taxon>Pseudomonadota</taxon>
        <taxon>Betaproteobacteria</taxon>
        <taxon>Nitrosomonadales</taxon>
        <taxon>Nitrosomonadaceae</taxon>
        <taxon>Nitrosomonas</taxon>
    </lineage>
</organism>
<dbReference type="Gene3D" id="3.40.50.1010">
    <property type="entry name" value="5'-nuclease"/>
    <property type="match status" value="1"/>
</dbReference>
<dbReference type="eggNOG" id="COG5611">
    <property type="taxonomic scope" value="Bacteria"/>
</dbReference>
<keyword evidence="3" id="KW-1185">Reference proteome</keyword>
<dbReference type="AlphaFoldDB" id="Q82UW8"/>
<dbReference type="Pfam" id="PF01850">
    <property type="entry name" value="PIN"/>
    <property type="match status" value="1"/>
</dbReference>
<dbReference type="EMBL" id="AL954747">
    <property type="protein sequence ID" value="CAD85260.1"/>
    <property type="molecule type" value="Genomic_DNA"/>
</dbReference>
<dbReference type="PANTHER" id="PTHR39664:SF2">
    <property type="entry name" value="NUCLEIC ACID-BINDING PROTEIN, CONTAINING PIN DOMAIN-RELATED"/>
    <property type="match status" value="1"/>
</dbReference>
<protein>
    <recommendedName>
        <fullName evidence="1">PIN domain-containing protein</fullName>
    </recommendedName>
</protein>
<dbReference type="Proteomes" id="UP000001416">
    <property type="component" value="Chromosome"/>
</dbReference>
<accession>Q82UW8</accession>
<dbReference type="InterPro" id="IPR002716">
    <property type="entry name" value="PIN_dom"/>
</dbReference>
<dbReference type="GeneID" id="87104525"/>
<dbReference type="KEGG" id="neu:NE1349"/>
<evidence type="ECO:0000259" key="1">
    <source>
        <dbReference type="Pfam" id="PF01850"/>
    </source>
</evidence>
<name>Q82UW8_NITEU</name>
<gene>
    <name evidence="2" type="ordered locus">NE1349</name>
</gene>